<protein>
    <recommendedName>
        <fullName evidence="4">DUF4811 domain-containing protein</fullName>
    </recommendedName>
</protein>
<keyword evidence="1" id="KW-1133">Transmembrane helix</keyword>
<dbReference type="InterPro" id="IPR032083">
    <property type="entry name" value="DUF4811"/>
</dbReference>
<dbReference type="OrthoDB" id="2249491at2"/>
<reference evidence="2 3" key="1">
    <citation type="submission" date="2015-08" db="EMBL/GenBank/DDBJ databases">
        <title>Genomic sequence of Lactobacillus heilongjiangensis DSM 28069, isolated from Chinese traditional pickle.</title>
        <authorList>
            <person name="Jiang X."/>
            <person name="Zheng B."/>
            <person name="Cheng H."/>
        </authorList>
    </citation>
    <scope>NUCLEOTIDE SEQUENCE [LARGE SCALE GENOMIC DNA]</scope>
    <source>
        <strain evidence="2 3">DSM 28069</strain>
    </source>
</reference>
<keyword evidence="1" id="KW-0812">Transmembrane</keyword>
<gene>
    <name evidence="2" type="ORF">JP39_01520</name>
</gene>
<sequence>MVLISILVFAILAYYFAVFLNNKKVGYTLSFTFIAFFILGLVLLVSNEYGHFGMQKVVSEKTYQIQSVQKGSNLLLKKELGTKGKEDVYIYRTPETSNKKKPTTTKVDVNVTNKVKTGNYSAATLERKTTRWEYKNGFYSFLFGISDNNKEFVKQTNTFKVGNDWLVLTTTQASQLQKKMKSKAFQAQMKQEGATYVKEAVMKAMKANPKMTADEQKQVTQQAEKAFKAEAQAKLIQEIKAQK</sequence>
<dbReference type="Proteomes" id="UP000061546">
    <property type="component" value="Chromosome"/>
</dbReference>
<dbReference type="Pfam" id="PF16069">
    <property type="entry name" value="DUF4811"/>
    <property type="match status" value="1"/>
</dbReference>
<evidence type="ECO:0000313" key="3">
    <source>
        <dbReference type="Proteomes" id="UP000061546"/>
    </source>
</evidence>
<evidence type="ECO:0008006" key="4">
    <source>
        <dbReference type="Google" id="ProtNLM"/>
    </source>
</evidence>
<organism evidence="2 3">
    <name type="scientific">Companilactobacillus heilongjiangensis</name>
    <dbReference type="NCBI Taxonomy" id="1074467"/>
    <lineage>
        <taxon>Bacteria</taxon>
        <taxon>Bacillati</taxon>
        <taxon>Bacillota</taxon>
        <taxon>Bacilli</taxon>
        <taxon>Lactobacillales</taxon>
        <taxon>Lactobacillaceae</taxon>
        <taxon>Companilactobacillus</taxon>
    </lineage>
</organism>
<proteinExistence type="predicted"/>
<accession>A0A0K2LA39</accession>
<dbReference type="EMBL" id="CP012559">
    <property type="protein sequence ID" value="ALB28164.1"/>
    <property type="molecule type" value="Genomic_DNA"/>
</dbReference>
<evidence type="ECO:0000256" key="1">
    <source>
        <dbReference type="SAM" id="Phobius"/>
    </source>
</evidence>
<feature type="transmembrane region" description="Helical" evidence="1">
    <location>
        <begin position="29"/>
        <end position="46"/>
    </location>
</feature>
<dbReference type="RefSeq" id="WP_041499842.1">
    <property type="nucleotide sequence ID" value="NZ_BJDV01000014.1"/>
</dbReference>
<name>A0A0K2LA39_9LACO</name>
<dbReference type="AlphaFoldDB" id="A0A0K2LA39"/>
<evidence type="ECO:0000313" key="2">
    <source>
        <dbReference type="EMBL" id="ALB28164.1"/>
    </source>
</evidence>
<keyword evidence="1" id="KW-0472">Membrane</keyword>
<dbReference type="KEGG" id="lhi:JP39_01520"/>
<dbReference type="STRING" id="1074467.JP39_01520"/>
<keyword evidence="3" id="KW-1185">Reference proteome</keyword>